<keyword evidence="2" id="KW-1185">Reference proteome</keyword>
<sequence>MYVLEFINLRRHVTPKTMFCLIFDWHKSIKYAYKQQGISMTNNFYCKYTLGYDLTHARFFITTTDYGRIVYWLQIGLMKLQEKNGLKHDIYNDLHLERKLSGACLDYEAPFCFLLAIKEHAFMKRSMTDPNISMKNLSPRSKVIVSYMRELGEKLEKVGRGLGLVQKDTQSVNAKVKALSKEKEERNKITSFHESERKKL</sequence>
<protein>
    <submittedName>
        <fullName evidence="1">Uncharacterized protein</fullName>
    </submittedName>
</protein>
<comment type="caution">
    <text evidence="1">The sequence shown here is derived from an EMBL/GenBank/DDBJ whole genome shotgun (WGS) entry which is preliminary data.</text>
</comment>
<proteinExistence type="predicted"/>
<accession>A0A371HMA5</accession>
<feature type="non-terminal residue" evidence="1">
    <location>
        <position position="1"/>
    </location>
</feature>
<evidence type="ECO:0000313" key="1">
    <source>
        <dbReference type="EMBL" id="RDY03854.1"/>
    </source>
</evidence>
<name>A0A371HMA5_MUCPR</name>
<reference evidence="1" key="1">
    <citation type="submission" date="2018-05" db="EMBL/GenBank/DDBJ databases">
        <title>Draft genome of Mucuna pruriens seed.</title>
        <authorList>
            <person name="Nnadi N.E."/>
            <person name="Vos R."/>
            <person name="Hasami M.H."/>
            <person name="Devisetty U.K."/>
            <person name="Aguiy J.C."/>
        </authorList>
    </citation>
    <scope>NUCLEOTIDE SEQUENCE [LARGE SCALE GENOMIC DNA]</scope>
    <source>
        <strain evidence="1">JCA_2017</strain>
    </source>
</reference>
<dbReference type="Proteomes" id="UP000257109">
    <property type="component" value="Unassembled WGS sequence"/>
</dbReference>
<gene>
    <name evidence="1" type="ORF">CR513_12509</name>
</gene>
<dbReference type="AlphaFoldDB" id="A0A371HMA5"/>
<evidence type="ECO:0000313" key="2">
    <source>
        <dbReference type="Proteomes" id="UP000257109"/>
    </source>
</evidence>
<organism evidence="1 2">
    <name type="scientific">Mucuna pruriens</name>
    <name type="common">Velvet bean</name>
    <name type="synonym">Dolichos pruriens</name>
    <dbReference type="NCBI Taxonomy" id="157652"/>
    <lineage>
        <taxon>Eukaryota</taxon>
        <taxon>Viridiplantae</taxon>
        <taxon>Streptophyta</taxon>
        <taxon>Embryophyta</taxon>
        <taxon>Tracheophyta</taxon>
        <taxon>Spermatophyta</taxon>
        <taxon>Magnoliopsida</taxon>
        <taxon>eudicotyledons</taxon>
        <taxon>Gunneridae</taxon>
        <taxon>Pentapetalae</taxon>
        <taxon>rosids</taxon>
        <taxon>fabids</taxon>
        <taxon>Fabales</taxon>
        <taxon>Fabaceae</taxon>
        <taxon>Papilionoideae</taxon>
        <taxon>50 kb inversion clade</taxon>
        <taxon>NPAAA clade</taxon>
        <taxon>indigoferoid/millettioid clade</taxon>
        <taxon>Phaseoleae</taxon>
        <taxon>Mucuna</taxon>
    </lineage>
</organism>
<dbReference type="EMBL" id="QJKJ01002193">
    <property type="protein sequence ID" value="RDY03854.1"/>
    <property type="molecule type" value="Genomic_DNA"/>
</dbReference>